<sequence>MINRVTVIVTLSLTMTSARAADPPKWDQGLTAALDRAGSNRTELEKALATAPADQRTGMAFLIANMPDADLRRLKADYLLTNTALAYRVRNEVKWGKTVPEDVFLNDVLPYANLDEPRDEWRAEFFELGLPLVKDCKTPTEAAMKLNSELFTKLKVKYSTRRRAANQGPKETIASGLASCSGLSIVLADACRAVGVPARLVGTPMWADKRGNHTWVEIWDNGWHFTGACEADPKGLDRGWFVGDAARAKADVPEHAIYAASFKRTAIHFPLIWATENKTVPAENVTARYTKPAPAAANTVRLLVRVRDADGIRVAVPVAVMPAGDKAVPLTGTARDEKADTNDILGFDLPARCEVVIRVGQVEKAVTTDAAGRQQIVDISLPRK</sequence>
<organism evidence="3 4">
    <name type="scientific">Fimbriiglobus ruber</name>
    <dbReference type="NCBI Taxonomy" id="1908690"/>
    <lineage>
        <taxon>Bacteria</taxon>
        <taxon>Pseudomonadati</taxon>
        <taxon>Planctomycetota</taxon>
        <taxon>Planctomycetia</taxon>
        <taxon>Gemmatales</taxon>
        <taxon>Gemmataceae</taxon>
        <taxon>Fimbriiglobus</taxon>
    </lineage>
</organism>
<dbReference type="Pfam" id="PF01841">
    <property type="entry name" value="Transglut_core"/>
    <property type="match status" value="1"/>
</dbReference>
<dbReference type="OrthoDB" id="9787782at2"/>
<protein>
    <submittedName>
        <fullName evidence="3">Transglutaminase-related protein</fullName>
    </submittedName>
</protein>
<reference evidence="4" key="1">
    <citation type="submission" date="2017-06" db="EMBL/GenBank/DDBJ databases">
        <title>Genome analysis of Fimbriiglobus ruber SP5, the first member of the order Planctomycetales with confirmed chitinolytic capability.</title>
        <authorList>
            <person name="Ravin N.V."/>
            <person name="Rakitin A.L."/>
            <person name="Ivanova A.A."/>
            <person name="Beletsky A.V."/>
            <person name="Kulichevskaya I.S."/>
            <person name="Mardanov A.V."/>
            <person name="Dedysh S.N."/>
        </authorList>
    </citation>
    <scope>NUCLEOTIDE SEQUENCE [LARGE SCALE GENOMIC DNA]</scope>
    <source>
        <strain evidence="4">SP5</strain>
    </source>
</reference>
<name>A0A225DTF4_9BACT</name>
<dbReference type="PANTHER" id="PTHR35532">
    <property type="entry name" value="SIMILAR TO POLYHYDROXYALKANOATE DEPOLYMERASE"/>
    <property type="match status" value="1"/>
</dbReference>
<feature type="signal peptide" evidence="1">
    <location>
        <begin position="1"/>
        <end position="20"/>
    </location>
</feature>
<keyword evidence="1" id="KW-0732">Signal</keyword>
<dbReference type="Proteomes" id="UP000214646">
    <property type="component" value="Unassembled WGS sequence"/>
</dbReference>
<keyword evidence="4" id="KW-1185">Reference proteome</keyword>
<dbReference type="AlphaFoldDB" id="A0A225DTF4"/>
<dbReference type="InterPro" id="IPR002931">
    <property type="entry name" value="Transglutaminase-like"/>
</dbReference>
<dbReference type="RefSeq" id="WP_088256366.1">
    <property type="nucleotide sequence ID" value="NZ_NIDE01000008.1"/>
</dbReference>
<accession>A0A225DTF4</accession>
<gene>
    <name evidence="3" type="ORF">FRUB_05378</name>
</gene>
<comment type="caution">
    <text evidence="3">The sequence shown here is derived from an EMBL/GenBank/DDBJ whole genome shotgun (WGS) entry which is preliminary data.</text>
</comment>
<dbReference type="EMBL" id="NIDE01000008">
    <property type="protein sequence ID" value="OWK40459.1"/>
    <property type="molecule type" value="Genomic_DNA"/>
</dbReference>
<evidence type="ECO:0000259" key="2">
    <source>
        <dbReference type="SMART" id="SM00460"/>
    </source>
</evidence>
<dbReference type="InterPro" id="IPR038765">
    <property type="entry name" value="Papain-like_cys_pep_sf"/>
</dbReference>
<proteinExistence type="predicted"/>
<evidence type="ECO:0000256" key="1">
    <source>
        <dbReference type="SAM" id="SignalP"/>
    </source>
</evidence>
<feature type="domain" description="Transglutaminase-like" evidence="2">
    <location>
        <begin position="172"/>
        <end position="230"/>
    </location>
</feature>
<feature type="chain" id="PRO_5012872406" evidence="1">
    <location>
        <begin position="21"/>
        <end position="384"/>
    </location>
</feature>
<evidence type="ECO:0000313" key="3">
    <source>
        <dbReference type="EMBL" id="OWK40459.1"/>
    </source>
</evidence>
<dbReference type="PANTHER" id="PTHR35532:SF5">
    <property type="entry name" value="CARBOHYDRATE-BINDING DOMAIN-CONTAINING PROTEIN"/>
    <property type="match status" value="1"/>
</dbReference>
<dbReference type="SUPFAM" id="SSF54001">
    <property type="entry name" value="Cysteine proteinases"/>
    <property type="match status" value="1"/>
</dbReference>
<dbReference type="Gene3D" id="3.10.620.30">
    <property type="match status" value="1"/>
</dbReference>
<dbReference type="SMART" id="SM00460">
    <property type="entry name" value="TGc"/>
    <property type="match status" value="1"/>
</dbReference>
<evidence type="ECO:0000313" key="4">
    <source>
        <dbReference type="Proteomes" id="UP000214646"/>
    </source>
</evidence>